<proteinExistence type="predicted"/>
<keyword evidence="2 3" id="KW-0802">TPR repeat</keyword>
<feature type="repeat" description="TPR" evidence="3">
    <location>
        <begin position="79"/>
        <end position="112"/>
    </location>
</feature>
<dbReference type="Gene3D" id="1.25.40.10">
    <property type="entry name" value="Tetratricopeptide repeat domain"/>
    <property type="match status" value="1"/>
</dbReference>
<sequence length="143" mass="15814">MKRSGLEWKNFLLLILALTFVGCATNSHHHEEQTLRPPANAEPVAAQALLEGNKLFAEHQWTAAKRKFMAAIQAEPTLAEAHYNLALTLEEQGRLSESRVHYKKAADLAPGNKVIWNAPPFRQYGTVEPETQEAPAGPSGHSH</sequence>
<dbReference type="EMBL" id="JAQOUE010000001">
    <property type="protein sequence ID" value="MDT7040751.1"/>
    <property type="molecule type" value="Genomic_DNA"/>
</dbReference>
<name>A0ABU3K2Z7_9BACT</name>
<dbReference type="PROSITE" id="PS51257">
    <property type="entry name" value="PROKAR_LIPOPROTEIN"/>
    <property type="match status" value="1"/>
</dbReference>
<keyword evidence="1" id="KW-0677">Repeat</keyword>
<protein>
    <submittedName>
        <fullName evidence="4">Tetratricopeptide repeat protein</fullName>
    </submittedName>
</protein>
<reference evidence="4 5" key="1">
    <citation type="journal article" date="2023" name="ISME J.">
        <title>Cultivation and genomic characterization of novel and ubiquitous marine nitrite-oxidizing bacteria from the Nitrospirales.</title>
        <authorList>
            <person name="Mueller A.J."/>
            <person name="Daebeler A."/>
            <person name="Herbold C.W."/>
            <person name="Kirkegaard R.H."/>
            <person name="Daims H."/>
        </authorList>
    </citation>
    <scope>NUCLEOTIDE SEQUENCE [LARGE SCALE GENOMIC DNA]</scope>
    <source>
        <strain evidence="4 5">EB</strain>
    </source>
</reference>
<gene>
    <name evidence="4" type="ORF">PPG34_00210</name>
</gene>
<dbReference type="PROSITE" id="PS50005">
    <property type="entry name" value="TPR"/>
    <property type="match status" value="1"/>
</dbReference>
<accession>A0ABU3K2Z7</accession>
<evidence type="ECO:0000313" key="5">
    <source>
        <dbReference type="Proteomes" id="UP001250932"/>
    </source>
</evidence>
<evidence type="ECO:0000313" key="4">
    <source>
        <dbReference type="EMBL" id="MDT7040751.1"/>
    </source>
</evidence>
<evidence type="ECO:0000256" key="1">
    <source>
        <dbReference type="ARBA" id="ARBA00022737"/>
    </source>
</evidence>
<dbReference type="RefSeq" id="WP_313831109.1">
    <property type="nucleotide sequence ID" value="NZ_JAQOUE010000001.1"/>
</dbReference>
<dbReference type="InterPro" id="IPR011990">
    <property type="entry name" value="TPR-like_helical_dom_sf"/>
</dbReference>
<evidence type="ECO:0000256" key="2">
    <source>
        <dbReference type="ARBA" id="ARBA00022803"/>
    </source>
</evidence>
<comment type="caution">
    <text evidence="4">The sequence shown here is derived from an EMBL/GenBank/DDBJ whole genome shotgun (WGS) entry which is preliminary data.</text>
</comment>
<organism evidence="4 5">
    <name type="scientific">Candidatus Nitronereus thalassa</name>
    <dbReference type="NCBI Taxonomy" id="3020898"/>
    <lineage>
        <taxon>Bacteria</taxon>
        <taxon>Pseudomonadati</taxon>
        <taxon>Nitrospirota</taxon>
        <taxon>Nitrospiria</taxon>
        <taxon>Nitrospirales</taxon>
        <taxon>Nitrospiraceae</taxon>
        <taxon>Candidatus Nitronereus</taxon>
    </lineage>
</organism>
<dbReference type="SUPFAM" id="SSF48452">
    <property type="entry name" value="TPR-like"/>
    <property type="match status" value="1"/>
</dbReference>
<dbReference type="SMART" id="SM00028">
    <property type="entry name" value="TPR"/>
    <property type="match status" value="2"/>
</dbReference>
<keyword evidence="5" id="KW-1185">Reference proteome</keyword>
<dbReference type="Pfam" id="PF07719">
    <property type="entry name" value="TPR_2"/>
    <property type="match status" value="1"/>
</dbReference>
<evidence type="ECO:0000256" key="3">
    <source>
        <dbReference type="PROSITE-ProRule" id="PRU00339"/>
    </source>
</evidence>
<dbReference type="Proteomes" id="UP001250932">
    <property type="component" value="Unassembled WGS sequence"/>
</dbReference>
<dbReference type="InterPro" id="IPR013105">
    <property type="entry name" value="TPR_2"/>
</dbReference>
<dbReference type="InterPro" id="IPR019734">
    <property type="entry name" value="TPR_rpt"/>
</dbReference>